<dbReference type="Proteomes" id="UP000253303">
    <property type="component" value="Unassembled WGS sequence"/>
</dbReference>
<dbReference type="CDD" id="cd00093">
    <property type="entry name" value="HTH_XRE"/>
    <property type="match status" value="1"/>
</dbReference>
<keyword evidence="3" id="KW-1185">Reference proteome</keyword>
<gene>
    <name evidence="2" type="ORF">DP939_38210</name>
</gene>
<dbReference type="InterPro" id="IPR001387">
    <property type="entry name" value="Cro/C1-type_HTH"/>
</dbReference>
<dbReference type="OrthoDB" id="4522476at2"/>
<dbReference type="SMART" id="SM00530">
    <property type="entry name" value="HTH_XRE"/>
    <property type="match status" value="1"/>
</dbReference>
<accession>A0A366LN08</accession>
<evidence type="ECO:0000259" key="1">
    <source>
        <dbReference type="PROSITE" id="PS50943"/>
    </source>
</evidence>
<name>A0A366LN08_9ACTN</name>
<dbReference type="GO" id="GO:0003677">
    <property type="term" value="F:DNA binding"/>
    <property type="evidence" value="ECO:0007669"/>
    <property type="project" value="InterPro"/>
</dbReference>
<sequence>MVTAVTAPRPWADGRLRAAWARCDWAQVFRRYRQLSGLSQMRLGELVGMPQSHVSKIENGRRRVESADVIDRITRGLQVPEELGGAARRAAGEWMPDPDLRERLARAQTSGRGDVRVADWIEHVLAEHRRAEDAVGGEDLWPVVRSQLDTVTRLIPGGSGETADRLLVLAAEHAHWLSWVASEHDRRGAAAGWLDLAHGWAIDAGNSDMAAWVLRVRAYYARTSSRDPARAERIASAAWHAAATARPITGAVAAHECAMAAAALGERDRARRLSDQAYELAQRSGDDRPGWLYWLDEVRIRLQCAEVSYAVHDWQAAANAFAEALPALNGYPRDQAYYAAQSEDAQRRL</sequence>
<reference evidence="2 3" key="1">
    <citation type="submission" date="2018-06" db="EMBL/GenBank/DDBJ databases">
        <title>Sphaerisporangium craniellae sp. nov., isolated from a marine sponge in the South China Sea.</title>
        <authorList>
            <person name="Li L."/>
        </authorList>
    </citation>
    <scope>NUCLEOTIDE SEQUENCE [LARGE SCALE GENOMIC DNA]</scope>
    <source>
        <strain evidence="2 3">LHW63015</strain>
    </source>
</reference>
<dbReference type="EMBL" id="QMEY01000027">
    <property type="protein sequence ID" value="RBQ15030.1"/>
    <property type="molecule type" value="Genomic_DNA"/>
</dbReference>
<comment type="caution">
    <text evidence="2">The sequence shown here is derived from an EMBL/GenBank/DDBJ whole genome shotgun (WGS) entry which is preliminary data.</text>
</comment>
<organism evidence="2 3">
    <name type="scientific">Spongiactinospora rosea</name>
    <dbReference type="NCBI Taxonomy" id="2248750"/>
    <lineage>
        <taxon>Bacteria</taxon>
        <taxon>Bacillati</taxon>
        <taxon>Actinomycetota</taxon>
        <taxon>Actinomycetes</taxon>
        <taxon>Streptosporangiales</taxon>
        <taxon>Streptosporangiaceae</taxon>
        <taxon>Spongiactinospora</taxon>
    </lineage>
</organism>
<evidence type="ECO:0000313" key="3">
    <source>
        <dbReference type="Proteomes" id="UP000253303"/>
    </source>
</evidence>
<proteinExistence type="predicted"/>
<feature type="domain" description="HTH cro/C1-type" evidence="1">
    <location>
        <begin position="29"/>
        <end position="83"/>
    </location>
</feature>
<dbReference type="InterPro" id="IPR010982">
    <property type="entry name" value="Lambda_DNA-bd_dom_sf"/>
</dbReference>
<dbReference type="SUPFAM" id="SSF47413">
    <property type="entry name" value="lambda repressor-like DNA-binding domains"/>
    <property type="match status" value="1"/>
</dbReference>
<dbReference type="Gene3D" id="1.10.260.40">
    <property type="entry name" value="lambda repressor-like DNA-binding domains"/>
    <property type="match status" value="1"/>
</dbReference>
<evidence type="ECO:0000313" key="2">
    <source>
        <dbReference type="EMBL" id="RBQ15030.1"/>
    </source>
</evidence>
<dbReference type="PROSITE" id="PS50943">
    <property type="entry name" value="HTH_CROC1"/>
    <property type="match status" value="1"/>
</dbReference>
<dbReference type="AlphaFoldDB" id="A0A366LN08"/>
<dbReference type="Pfam" id="PF13560">
    <property type="entry name" value="HTH_31"/>
    <property type="match status" value="1"/>
</dbReference>
<protein>
    <submittedName>
        <fullName evidence="2">XRE family transcriptional regulator</fullName>
    </submittedName>
</protein>